<evidence type="ECO:0000313" key="3">
    <source>
        <dbReference type="Proteomes" id="UP000440694"/>
    </source>
</evidence>
<keyword evidence="3" id="KW-1185">Reference proteome</keyword>
<keyword evidence="1" id="KW-0812">Transmembrane</keyword>
<comment type="caution">
    <text evidence="2">The sequence shown here is derived from an EMBL/GenBank/DDBJ whole genome shotgun (WGS) entry which is preliminary data.</text>
</comment>
<dbReference type="Proteomes" id="UP000440694">
    <property type="component" value="Unassembled WGS sequence"/>
</dbReference>
<dbReference type="AlphaFoldDB" id="A0A6I3KF87"/>
<evidence type="ECO:0000256" key="1">
    <source>
        <dbReference type="SAM" id="Phobius"/>
    </source>
</evidence>
<feature type="transmembrane region" description="Helical" evidence="1">
    <location>
        <begin position="65"/>
        <end position="82"/>
    </location>
</feature>
<dbReference type="InterPro" id="IPR046027">
    <property type="entry name" value="DUF5985"/>
</dbReference>
<name>A0A6I3KF87_9HYPH</name>
<protein>
    <submittedName>
        <fullName evidence="2">Uncharacterized protein</fullName>
    </submittedName>
</protein>
<feature type="transmembrane region" description="Helical" evidence="1">
    <location>
        <begin position="35"/>
        <end position="53"/>
    </location>
</feature>
<keyword evidence="1" id="KW-0472">Membrane</keyword>
<reference evidence="2 3" key="1">
    <citation type="submission" date="2019-11" db="EMBL/GenBank/DDBJ databases">
        <title>Identification of a novel strain.</title>
        <authorList>
            <person name="Xu Q."/>
            <person name="Wang G."/>
        </authorList>
    </citation>
    <scope>NUCLEOTIDE SEQUENCE [LARGE SCALE GENOMIC DNA]</scope>
    <source>
        <strain evidence="3">xq</strain>
    </source>
</reference>
<feature type="transmembrane region" description="Helical" evidence="1">
    <location>
        <begin position="6"/>
        <end position="28"/>
    </location>
</feature>
<gene>
    <name evidence="2" type="ORF">GIW81_02485</name>
</gene>
<evidence type="ECO:0000313" key="2">
    <source>
        <dbReference type="EMBL" id="MTD93198.1"/>
    </source>
</evidence>
<dbReference type="EMBL" id="WMBQ01000001">
    <property type="protein sequence ID" value="MTD93198.1"/>
    <property type="molecule type" value="Genomic_DNA"/>
</dbReference>
<proteinExistence type="predicted"/>
<keyword evidence="1" id="KW-1133">Transmembrane helix</keyword>
<dbReference type="Pfam" id="PF19447">
    <property type="entry name" value="DUF5985"/>
    <property type="match status" value="1"/>
</dbReference>
<dbReference type="RefSeq" id="WP_154737757.1">
    <property type="nucleotide sequence ID" value="NZ_WMBQ01000001.1"/>
</dbReference>
<organism evidence="2 3">
    <name type="scientific">Hyphomicrobium album</name>
    <dbReference type="NCBI Taxonomy" id="2665159"/>
    <lineage>
        <taxon>Bacteria</taxon>
        <taxon>Pseudomonadati</taxon>
        <taxon>Pseudomonadota</taxon>
        <taxon>Alphaproteobacteria</taxon>
        <taxon>Hyphomicrobiales</taxon>
        <taxon>Hyphomicrobiaceae</taxon>
        <taxon>Hyphomicrobium</taxon>
    </lineage>
</organism>
<sequence>MKADLYPMLMGAVAMASFVATLFFLRFWTQTRDPLFLFFSAAFALDTLSRVALAMSHPSDELEPFYYVARLVMFGLIIAAIIQKNRPRRTGRQGN</sequence>
<accession>A0A6I3KF87</accession>